<dbReference type="PANTHER" id="PTHR19338:SF24">
    <property type="entry name" value="SNKR2GH2 PROTEIN"/>
    <property type="match status" value="1"/>
</dbReference>
<keyword evidence="7" id="KW-1185">Reference proteome</keyword>
<dbReference type="GO" id="GO:0005524">
    <property type="term" value="F:ATP binding"/>
    <property type="evidence" value="ECO:0007669"/>
    <property type="project" value="UniProtKB-KW"/>
</dbReference>
<feature type="domain" description="Disease resistance N-terminal" evidence="5">
    <location>
        <begin position="5"/>
        <end position="88"/>
    </location>
</feature>
<protein>
    <submittedName>
        <fullName evidence="6">Disease resistance protein</fullName>
    </submittedName>
</protein>
<dbReference type="STRING" id="1590841.A0A2R6R1D0"/>
<dbReference type="InterPro" id="IPR041118">
    <property type="entry name" value="Rx_N"/>
</dbReference>
<reference evidence="6 7" key="1">
    <citation type="submission" date="2017-07" db="EMBL/GenBank/DDBJ databases">
        <title>An improved, manually edited Actinidia chinensis var. chinensis (kiwifruit) genome highlights the challenges associated with draft genomes and gene prediction in plants.</title>
        <authorList>
            <person name="Pilkington S."/>
            <person name="Crowhurst R."/>
            <person name="Hilario E."/>
            <person name="Nardozza S."/>
            <person name="Fraser L."/>
            <person name="Peng Y."/>
            <person name="Gunaseelan K."/>
            <person name="Simpson R."/>
            <person name="Tahir J."/>
            <person name="Deroles S."/>
            <person name="Templeton K."/>
            <person name="Luo Z."/>
            <person name="Davy M."/>
            <person name="Cheng C."/>
            <person name="Mcneilage M."/>
            <person name="Scaglione D."/>
            <person name="Liu Y."/>
            <person name="Zhang Q."/>
            <person name="Datson P."/>
            <person name="De Silva N."/>
            <person name="Gardiner S."/>
            <person name="Bassett H."/>
            <person name="Chagne D."/>
            <person name="Mccallum J."/>
            <person name="Dzierzon H."/>
            <person name="Deng C."/>
            <person name="Wang Y.-Y."/>
            <person name="Barron N."/>
            <person name="Manako K."/>
            <person name="Bowen J."/>
            <person name="Foster T."/>
            <person name="Erridge Z."/>
            <person name="Tiffin H."/>
            <person name="Waite C."/>
            <person name="Davies K."/>
            <person name="Grierson E."/>
            <person name="Laing W."/>
            <person name="Kirk R."/>
            <person name="Chen X."/>
            <person name="Wood M."/>
            <person name="Montefiori M."/>
            <person name="Brummell D."/>
            <person name="Schwinn K."/>
            <person name="Catanach A."/>
            <person name="Fullerton C."/>
            <person name="Li D."/>
            <person name="Meiyalaghan S."/>
            <person name="Nieuwenhuizen N."/>
            <person name="Read N."/>
            <person name="Prakash R."/>
            <person name="Hunter D."/>
            <person name="Zhang H."/>
            <person name="Mckenzie M."/>
            <person name="Knabel M."/>
            <person name="Harris A."/>
            <person name="Allan A."/>
            <person name="Chen A."/>
            <person name="Janssen B."/>
            <person name="Plunkett B."/>
            <person name="Dwamena C."/>
            <person name="Voogd C."/>
            <person name="Leif D."/>
            <person name="Lafferty D."/>
            <person name="Souleyre E."/>
            <person name="Varkonyi-Gasic E."/>
            <person name="Gambi F."/>
            <person name="Hanley J."/>
            <person name="Yao J.-L."/>
            <person name="Cheung J."/>
            <person name="David K."/>
            <person name="Warren B."/>
            <person name="Marsh K."/>
            <person name="Snowden K."/>
            <person name="Lin-Wang K."/>
            <person name="Brian L."/>
            <person name="Martinez-Sanchez M."/>
            <person name="Wang M."/>
            <person name="Ileperuma N."/>
            <person name="Macnee N."/>
            <person name="Campin R."/>
            <person name="Mcatee P."/>
            <person name="Drummond R."/>
            <person name="Espley R."/>
            <person name="Ireland H."/>
            <person name="Wu R."/>
            <person name="Atkinson R."/>
            <person name="Karunairetnam S."/>
            <person name="Bulley S."/>
            <person name="Chunkath S."/>
            <person name="Hanley Z."/>
            <person name="Storey R."/>
            <person name="Thrimawithana A."/>
            <person name="Thomson S."/>
            <person name="David C."/>
            <person name="Testolin R."/>
        </authorList>
    </citation>
    <scope>NUCLEOTIDE SEQUENCE [LARGE SCALE GENOMIC DNA]</scope>
    <source>
        <strain evidence="7">cv. Red5</strain>
        <tissue evidence="6">Young leaf</tissue>
    </source>
</reference>
<dbReference type="InParanoid" id="A0A2R6R1D0"/>
<dbReference type="AlphaFoldDB" id="A0A2R6R1D0"/>
<evidence type="ECO:0000256" key="1">
    <source>
        <dbReference type="ARBA" id="ARBA00022737"/>
    </source>
</evidence>
<reference evidence="7" key="2">
    <citation type="journal article" date="2018" name="BMC Genomics">
        <title>A manually annotated Actinidia chinensis var. chinensis (kiwifruit) genome highlights the challenges associated with draft genomes and gene prediction in plants.</title>
        <authorList>
            <person name="Pilkington S.M."/>
            <person name="Crowhurst R."/>
            <person name="Hilario E."/>
            <person name="Nardozza S."/>
            <person name="Fraser L."/>
            <person name="Peng Y."/>
            <person name="Gunaseelan K."/>
            <person name="Simpson R."/>
            <person name="Tahir J."/>
            <person name="Deroles S.C."/>
            <person name="Templeton K."/>
            <person name="Luo Z."/>
            <person name="Davy M."/>
            <person name="Cheng C."/>
            <person name="McNeilage M."/>
            <person name="Scaglione D."/>
            <person name="Liu Y."/>
            <person name="Zhang Q."/>
            <person name="Datson P."/>
            <person name="De Silva N."/>
            <person name="Gardiner S.E."/>
            <person name="Bassett H."/>
            <person name="Chagne D."/>
            <person name="McCallum J."/>
            <person name="Dzierzon H."/>
            <person name="Deng C."/>
            <person name="Wang Y.Y."/>
            <person name="Barron L."/>
            <person name="Manako K."/>
            <person name="Bowen J."/>
            <person name="Foster T.M."/>
            <person name="Erridge Z.A."/>
            <person name="Tiffin H."/>
            <person name="Waite C.N."/>
            <person name="Davies K.M."/>
            <person name="Grierson E.P."/>
            <person name="Laing W.A."/>
            <person name="Kirk R."/>
            <person name="Chen X."/>
            <person name="Wood M."/>
            <person name="Montefiori M."/>
            <person name="Brummell D.A."/>
            <person name="Schwinn K.E."/>
            <person name="Catanach A."/>
            <person name="Fullerton C."/>
            <person name="Li D."/>
            <person name="Meiyalaghan S."/>
            <person name="Nieuwenhuizen N."/>
            <person name="Read N."/>
            <person name="Prakash R."/>
            <person name="Hunter D."/>
            <person name="Zhang H."/>
            <person name="McKenzie M."/>
            <person name="Knabel M."/>
            <person name="Harris A."/>
            <person name="Allan A.C."/>
            <person name="Gleave A."/>
            <person name="Chen A."/>
            <person name="Janssen B.J."/>
            <person name="Plunkett B."/>
            <person name="Ampomah-Dwamena C."/>
            <person name="Voogd C."/>
            <person name="Leif D."/>
            <person name="Lafferty D."/>
            <person name="Souleyre E.J.F."/>
            <person name="Varkonyi-Gasic E."/>
            <person name="Gambi F."/>
            <person name="Hanley J."/>
            <person name="Yao J.L."/>
            <person name="Cheung J."/>
            <person name="David K.M."/>
            <person name="Warren B."/>
            <person name="Marsh K."/>
            <person name="Snowden K.C."/>
            <person name="Lin-Wang K."/>
            <person name="Brian L."/>
            <person name="Martinez-Sanchez M."/>
            <person name="Wang M."/>
            <person name="Ileperuma N."/>
            <person name="Macnee N."/>
            <person name="Campin R."/>
            <person name="McAtee P."/>
            <person name="Drummond R.S.M."/>
            <person name="Espley R.V."/>
            <person name="Ireland H.S."/>
            <person name="Wu R."/>
            <person name="Atkinson R.G."/>
            <person name="Karunairetnam S."/>
            <person name="Bulley S."/>
            <person name="Chunkath S."/>
            <person name="Hanley Z."/>
            <person name="Storey R."/>
            <person name="Thrimawithana A.H."/>
            <person name="Thomson S."/>
            <person name="David C."/>
            <person name="Testolin R."/>
            <person name="Huang H."/>
            <person name="Hellens R.P."/>
            <person name="Schaffer R.J."/>
        </authorList>
    </citation>
    <scope>NUCLEOTIDE SEQUENCE [LARGE SCALE GENOMIC DNA]</scope>
    <source>
        <strain evidence="7">cv. Red5</strain>
    </source>
</reference>
<evidence type="ECO:0000259" key="5">
    <source>
        <dbReference type="Pfam" id="PF18052"/>
    </source>
</evidence>
<gene>
    <name evidence="6" type="ORF">CEY00_Acc10996</name>
</gene>
<dbReference type="CDD" id="cd14798">
    <property type="entry name" value="RX-CC_like"/>
    <property type="match status" value="1"/>
</dbReference>
<dbReference type="EMBL" id="NKQK01000010">
    <property type="protein sequence ID" value="PSS19054.1"/>
    <property type="molecule type" value="Genomic_DNA"/>
</dbReference>
<dbReference type="OrthoDB" id="3027644at2759"/>
<comment type="caution">
    <text evidence="6">The sequence shown here is derived from an EMBL/GenBank/DDBJ whole genome shotgun (WGS) entry which is preliminary data.</text>
</comment>
<accession>A0A2R6R1D0</accession>
<evidence type="ECO:0000256" key="4">
    <source>
        <dbReference type="ARBA" id="ARBA00022840"/>
    </source>
</evidence>
<organism evidence="6 7">
    <name type="scientific">Actinidia chinensis var. chinensis</name>
    <name type="common">Chinese soft-hair kiwi</name>
    <dbReference type="NCBI Taxonomy" id="1590841"/>
    <lineage>
        <taxon>Eukaryota</taxon>
        <taxon>Viridiplantae</taxon>
        <taxon>Streptophyta</taxon>
        <taxon>Embryophyta</taxon>
        <taxon>Tracheophyta</taxon>
        <taxon>Spermatophyta</taxon>
        <taxon>Magnoliopsida</taxon>
        <taxon>eudicotyledons</taxon>
        <taxon>Gunneridae</taxon>
        <taxon>Pentapetalae</taxon>
        <taxon>asterids</taxon>
        <taxon>Ericales</taxon>
        <taxon>Actinidiaceae</taxon>
        <taxon>Actinidia</taxon>
    </lineage>
</organism>
<sequence>MVDAVVSFVVERLGDLLIQQVVFLRGVRDEVEWLRNKLEYMLCFLKDAEEKEDGDHRIQKWISDIRDIAYDAEDIIDNFILKVEKGRDPKKMGLKAWFEKYLYICSKQASLVKQATLYGIGTKINSLKNRFEEIQHNQEIFKIENIGNVGEESARMNEILNHQRRGRPYEDNEVIVGFKTDVDLLMSKSLIQIVNRRDNRIISCRIHDLLRDFAI</sequence>
<evidence type="ECO:0000313" key="6">
    <source>
        <dbReference type="EMBL" id="PSS19054.1"/>
    </source>
</evidence>
<dbReference type="Gene3D" id="1.20.5.4130">
    <property type="match status" value="1"/>
</dbReference>
<dbReference type="InterPro" id="IPR038005">
    <property type="entry name" value="RX-like_CC"/>
</dbReference>
<dbReference type="OMA" id="NDENCHR"/>
<proteinExistence type="predicted"/>
<dbReference type="Pfam" id="PF18052">
    <property type="entry name" value="Rx_N"/>
    <property type="match status" value="1"/>
</dbReference>
<dbReference type="PANTHER" id="PTHR19338">
    <property type="entry name" value="TRANSLOCASE OF INNER MITOCHONDRIAL MEMBRANE 13 HOMOLOG"/>
    <property type="match status" value="1"/>
</dbReference>
<name>A0A2R6R1D0_ACTCC</name>
<feature type="non-terminal residue" evidence="6">
    <location>
        <position position="215"/>
    </location>
</feature>
<keyword evidence="4" id="KW-0067">ATP-binding</keyword>
<dbReference type="GO" id="GO:0006952">
    <property type="term" value="P:defense response"/>
    <property type="evidence" value="ECO:0007669"/>
    <property type="project" value="UniProtKB-KW"/>
</dbReference>
<keyword evidence="2" id="KW-0547">Nucleotide-binding</keyword>
<keyword evidence="3" id="KW-0611">Plant defense</keyword>
<dbReference type="Gramene" id="PSS19054">
    <property type="protein sequence ID" value="PSS19054"/>
    <property type="gene ID" value="CEY00_Acc10996"/>
</dbReference>
<keyword evidence="1" id="KW-0677">Repeat</keyword>
<evidence type="ECO:0000256" key="3">
    <source>
        <dbReference type="ARBA" id="ARBA00022821"/>
    </source>
</evidence>
<dbReference type="Proteomes" id="UP000241394">
    <property type="component" value="Chromosome LG10"/>
</dbReference>
<evidence type="ECO:0000313" key="7">
    <source>
        <dbReference type="Proteomes" id="UP000241394"/>
    </source>
</evidence>
<evidence type="ECO:0000256" key="2">
    <source>
        <dbReference type="ARBA" id="ARBA00022741"/>
    </source>
</evidence>